<proteinExistence type="predicted"/>
<sequence length="480" mass="57661">MEKLSKLELTKFLDEITLVFGPIITSKVSDVYFIYESFKNKTYQAKYKNIIVQIRIPKLENISATQEEIIANSFDDYLFYKDGYLIKKWFFGNDLTYVHIDKTITKNIIKEIKELQKLDIQLSEFNWYLNKIDDPQYDEIIKKHLNEDLVFCHNNINRSNILVNKSGKVKIIDFGNCSLNSKYVDPVMAHINLGIDRNILISEFNLDDKKFDEYIYIVKQYLKTGFEQFYIHQEIPIPKLSRALEPFQTKKYNYNSYFIIQKNKSSFKRNLNIKELDNFYFVPPYIYEDEKIIIWKWMERNHILTFNNMRIRALARAMKILHSSKVDFPKYNIEDRLKVLICSVGEQNIRQDFNSNMLNKIYKWILRLKPTSNCHNNLSINTIFFSKKQSVFLIGWENASKNDPFIDIAILFEHMQWNNDQEKLFWKTYQVKKPDNFIKYRIIVNFVAYLINKGKLDDEFLSRINKKRIYDLFYILDSKI</sequence>
<dbReference type="EMBL" id="JAHMHH010000001">
    <property type="protein sequence ID" value="MBU4692246.1"/>
    <property type="molecule type" value="Genomic_DNA"/>
</dbReference>
<reference evidence="1" key="1">
    <citation type="submission" date="2021-06" db="EMBL/GenBank/DDBJ databases">
        <title>Novel Mycoplasma species detected in California sea lions (Zalophus californianus) from the USA.</title>
        <authorList>
            <person name="Volokhov D.V."/>
            <person name="Furtak V.A."/>
            <person name="Zagorodnyaya T.A."/>
        </authorList>
    </citation>
    <scope>NUCLEOTIDE SEQUENCE [LARGE SCALE GENOMIC DNA]</scope>
    <source>
        <strain evidence="1">CSL 5346</strain>
    </source>
</reference>
<dbReference type="RefSeq" id="WP_216488649.1">
    <property type="nucleotide sequence ID" value="NZ_JAHMHH010000001.1"/>
</dbReference>
<dbReference type="InterPro" id="IPR052077">
    <property type="entry name" value="CcrZ_PhaseVar_Mediator"/>
</dbReference>
<dbReference type="PANTHER" id="PTHR40086:SF1">
    <property type="entry name" value="CELL CYCLE REGULATOR CCRZ"/>
    <property type="match status" value="1"/>
</dbReference>
<accession>A0ABS6DR44</accession>
<organism evidence="1 2">
    <name type="scientific">Mycoplasma zalophi</name>
    <dbReference type="NCBI Taxonomy" id="191287"/>
    <lineage>
        <taxon>Bacteria</taxon>
        <taxon>Bacillati</taxon>
        <taxon>Mycoplasmatota</taxon>
        <taxon>Mollicutes</taxon>
        <taxon>Mycoplasmataceae</taxon>
        <taxon>Mycoplasma</taxon>
    </lineage>
</organism>
<keyword evidence="2" id="KW-1185">Reference proteome</keyword>
<dbReference type="Pfam" id="PF01633">
    <property type="entry name" value="Choline_kinase"/>
    <property type="match status" value="1"/>
</dbReference>
<evidence type="ECO:0008006" key="3">
    <source>
        <dbReference type="Google" id="ProtNLM"/>
    </source>
</evidence>
<gene>
    <name evidence="1" type="ORF">KQ875_01380</name>
</gene>
<protein>
    <recommendedName>
        <fullName evidence="3">Aminoglycoside phosphotransferase domain-containing protein</fullName>
    </recommendedName>
</protein>
<dbReference type="Proteomes" id="UP000718793">
    <property type="component" value="Unassembled WGS sequence"/>
</dbReference>
<name>A0ABS6DR44_9MOLU</name>
<dbReference type="PANTHER" id="PTHR40086">
    <property type="entry name" value="PHOSPHOTRANSFERASE YTMP-RELATED"/>
    <property type="match status" value="1"/>
</dbReference>
<evidence type="ECO:0000313" key="2">
    <source>
        <dbReference type="Proteomes" id="UP000718793"/>
    </source>
</evidence>
<comment type="caution">
    <text evidence="1">The sequence shown here is derived from an EMBL/GenBank/DDBJ whole genome shotgun (WGS) entry which is preliminary data.</text>
</comment>
<evidence type="ECO:0000313" key="1">
    <source>
        <dbReference type="EMBL" id="MBU4692246.1"/>
    </source>
</evidence>